<keyword evidence="2" id="KW-1185">Reference proteome</keyword>
<gene>
    <name evidence="1" type="ORF">Q4F26_01605</name>
</gene>
<accession>A0AA43RMC8</accession>
<dbReference type="PROSITE" id="PS51257">
    <property type="entry name" value="PROKAR_LIPOPROTEIN"/>
    <property type="match status" value="1"/>
</dbReference>
<dbReference type="AlphaFoldDB" id="A0AA43RMC8"/>
<reference evidence="1" key="1">
    <citation type="submission" date="2023-07" db="EMBL/GenBank/DDBJ databases">
        <title>Between Cages and Wild: Unraveling the Impact of Captivity on Animal Microbiomes and Antimicrobial Resistance.</title>
        <authorList>
            <person name="Schmartz G.P."/>
            <person name="Rehner J."/>
            <person name="Schuff M.J."/>
            <person name="Becker S.L."/>
            <person name="Kravczyk M."/>
            <person name="Gurevich A."/>
            <person name="Francke R."/>
            <person name="Mueller R."/>
            <person name="Keller V."/>
            <person name="Keller A."/>
        </authorList>
    </citation>
    <scope>NUCLEOTIDE SEQUENCE</scope>
    <source>
        <strain evidence="1">S39M_St_73</strain>
    </source>
</reference>
<organism evidence="1 2">
    <name type="scientific">Atopococcus tabaci</name>
    <dbReference type="NCBI Taxonomy" id="269774"/>
    <lineage>
        <taxon>Bacteria</taxon>
        <taxon>Bacillati</taxon>
        <taxon>Bacillota</taxon>
        <taxon>Bacilli</taxon>
        <taxon>Lactobacillales</taxon>
        <taxon>Carnobacteriaceae</taxon>
        <taxon>Atopococcus</taxon>
    </lineage>
</organism>
<evidence type="ECO:0000313" key="2">
    <source>
        <dbReference type="Proteomes" id="UP001171751"/>
    </source>
</evidence>
<dbReference type="Proteomes" id="UP001171751">
    <property type="component" value="Unassembled WGS sequence"/>
</dbReference>
<dbReference type="EMBL" id="JAUNQW010000004">
    <property type="protein sequence ID" value="MDO5457018.1"/>
    <property type="molecule type" value="Genomic_DNA"/>
</dbReference>
<feature type="non-terminal residue" evidence="1">
    <location>
        <position position="378"/>
    </location>
</feature>
<sequence>MQKANEKSWSNTIRLMLLFLLAVIILAGCSSDDGENQEEAAADFGPAEFLEEVQLSSEIFSDALSDYQLLIEEHPIQPFMFESEVTETQNMPTEILNNFETEAKAQHMSAGETEEYLFYEFDSGEKLGDDASENKKAYIGLYFIHGTLVQASAFSNQLEFPEENYMTNEQANEVAAAGTSLKTLAEEEPTLIAFSQMNYDSGIHTLPGFISHSSSGGNILQMPVFSPQNELVKIDNENLRLVDPASINTAMINVLLGYYTEDVLGIELEDDQDSVLGGSFMPYEEFEEGAADVHERAMNATEEEPLTLEQVQEIMGDPYNQSMEAVDYRSQKDEGAVEILTIVFNEDEEVNSVSIQTQTNTLEFPFDKSEVESLGYMD</sequence>
<evidence type="ECO:0000313" key="1">
    <source>
        <dbReference type="EMBL" id="MDO5457018.1"/>
    </source>
</evidence>
<name>A0AA43RMC8_9LACT</name>
<protein>
    <submittedName>
        <fullName evidence="1">Uncharacterized protein</fullName>
    </submittedName>
</protein>
<proteinExistence type="predicted"/>
<comment type="caution">
    <text evidence="1">The sequence shown here is derived from an EMBL/GenBank/DDBJ whole genome shotgun (WGS) entry which is preliminary data.</text>
</comment>